<dbReference type="InterPro" id="IPR006195">
    <property type="entry name" value="aa-tRNA-synth_II"/>
</dbReference>
<dbReference type="EC" id="6.1.1.15" evidence="10"/>
<evidence type="ECO:0000259" key="11">
    <source>
        <dbReference type="PROSITE" id="PS50862"/>
    </source>
</evidence>
<dbReference type="InterPro" id="IPR004154">
    <property type="entry name" value="Anticodon-bd"/>
</dbReference>
<comment type="subcellular location">
    <subcellularLocation>
        <location evidence="1 10">Cytoplasm</location>
    </subcellularLocation>
</comment>
<dbReference type="InterPro" id="IPR044140">
    <property type="entry name" value="ProRS_anticodon_short"/>
</dbReference>
<evidence type="ECO:0000256" key="10">
    <source>
        <dbReference type="HAMAP-Rule" id="MF_01569"/>
    </source>
</evidence>
<dbReference type="InterPro" id="IPR050062">
    <property type="entry name" value="Pro-tRNA_synthetase"/>
</dbReference>
<dbReference type="GO" id="GO:0005829">
    <property type="term" value="C:cytosol"/>
    <property type="evidence" value="ECO:0007669"/>
    <property type="project" value="TreeGrafter"/>
</dbReference>
<keyword evidence="4 10" id="KW-0436">Ligase</keyword>
<comment type="similarity">
    <text evidence="10">Belongs to the class-II aminoacyl-tRNA synthetase family. ProS type 1 subfamily.</text>
</comment>
<dbReference type="FunFam" id="3.30.930.10:FF:000066">
    <property type="entry name" value="Proline--tRNA ligase"/>
    <property type="match status" value="1"/>
</dbReference>
<evidence type="ECO:0000256" key="9">
    <source>
        <dbReference type="ARBA" id="ARBA00047671"/>
    </source>
</evidence>
<dbReference type="CDD" id="cd04334">
    <property type="entry name" value="ProRS-INS"/>
    <property type="match status" value="1"/>
</dbReference>
<evidence type="ECO:0000256" key="1">
    <source>
        <dbReference type="ARBA" id="ARBA00004496"/>
    </source>
</evidence>
<dbReference type="PANTHER" id="PTHR42753:SF2">
    <property type="entry name" value="PROLINE--TRNA LIGASE"/>
    <property type="match status" value="1"/>
</dbReference>
<dbReference type="PANTHER" id="PTHR42753">
    <property type="entry name" value="MITOCHONDRIAL RIBOSOME PROTEIN L39/PROLYL-TRNA LIGASE FAMILY MEMBER"/>
    <property type="match status" value="1"/>
</dbReference>
<comment type="subunit">
    <text evidence="2 10">Homodimer.</text>
</comment>
<dbReference type="InterPro" id="IPR004500">
    <property type="entry name" value="Pro-tRNA-synth_IIa_bac-type"/>
</dbReference>
<keyword evidence="6 10" id="KW-0067">ATP-binding</keyword>
<dbReference type="Gene3D" id="3.40.50.800">
    <property type="entry name" value="Anticodon-binding domain"/>
    <property type="match status" value="1"/>
</dbReference>
<keyword evidence="8 10" id="KW-0030">Aminoacyl-tRNA synthetase</keyword>
<dbReference type="InterPro" id="IPR045864">
    <property type="entry name" value="aa-tRNA-synth_II/BPL/LPL"/>
</dbReference>
<name>A0A7I9VHA4_9BACT</name>
<dbReference type="PROSITE" id="PS50862">
    <property type="entry name" value="AA_TRNA_LIGASE_II"/>
    <property type="match status" value="1"/>
</dbReference>
<dbReference type="InterPro" id="IPR002316">
    <property type="entry name" value="Pro-tRNA-ligase_IIa"/>
</dbReference>
<comment type="caution">
    <text evidence="12">The sequence shown here is derived from an EMBL/GenBank/DDBJ whole genome shotgun (WGS) entry which is preliminary data.</text>
</comment>
<reference evidence="13" key="1">
    <citation type="journal article" date="2020" name="Appl. Environ. Microbiol.">
        <title>Diazotrophic Anaeromyxobacter Isolates from Soils.</title>
        <authorList>
            <person name="Masuda Y."/>
            <person name="Yamanaka H."/>
            <person name="Xu Z.X."/>
            <person name="Shiratori Y."/>
            <person name="Aono T."/>
            <person name="Amachi S."/>
            <person name="Senoo K."/>
            <person name="Itoh H."/>
        </authorList>
    </citation>
    <scope>NUCLEOTIDE SEQUENCE [LARGE SCALE GENOMIC DNA]</scope>
    <source>
        <strain evidence="13">R267</strain>
    </source>
</reference>
<evidence type="ECO:0000256" key="4">
    <source>
        <dbReference type="ARBA" id="ARBA00022598"/>
    </source>
</evidence>
<evidence type="ECO:0000256" key="6">
    <source>
        <dbReference type="ARBA" id="ARBA00022840"/>
    </source>
</evidence>
<feature type="domain" description="Aminoacyl-transfer RNA synthetases class-II family profile" evidence="11">
    <location>
        <begin position="56"/>
        <end position="471"/>
    </location>
</feature>
<evidence type="ECO:0000256" key="8">
    <source>
        <dbReference type="ARBA" id="ARBA00023146"/>
    </source>
</evidence>
<keyword evidence="5 10" id="KW-0547">Nucleotide-binding</keyword>
<dbReference type="InterPro" id="IPR007214">
    <property type="entry name" value="YbaK/aa-tRNA-synth-assoc-dom"/>
</dbReference>
<dbReference type="Gene3D" id="3.30.930.10">
    <property type="entry name" value="Bira Bifunctional Protein, Domain 2"/>
    <property type="match status" value="2"/>
</dbReference>
<dbReference type="Pfam" id="PF03129">
    <property type="entry name" value="HGTP_anticodon"/>
    <property type="match status" value="1"/>
</dbReference>
<keyword evidence="3 10" id="KW-0963">Cytoplasm</keyword>
<dbReference type="SUPFAM" id="SSF55681">
    <property type="entry name" value="Class II aaRS and biotin synthetases"/>
    <property type="match status" value="1"/>
</dbReference>
<comment type="catalytic activity">
    <reaction evidence="9 10">
        <text>tRNA(Pro) + L-proline + ATP = L-prolyl-tRNA(Pro) + AMP + diphosphate</text>
        <dbReference type="Rhea" id="RHEA:14305"/>
        <dbReference type="Rhea" id="RHEA-COMP:9700"/>
        <dbReference type="Rhea" id="RHEA-COMP:9702"/>
        <dbReference type="ChEBI" id="CHEBI:30616"/>
        <dbReference type="ChEBI" id="CHEBI:33019"/>
        <dbReference type="ChEBI" id="CHEBI:60039"/>
        <dbReference type="ChEBI" id="CHEBI:78442"/>
        <dbReference type="ChEBI" id="CHEBI:78532"/>
        <dbReference type="ChEBI" id="CHEBI:456215"/>
        <dbReference type="EC" id="6.1.1.15"/>
    </reaction>
</comment>
<dbReference type="NCBIfam" id="NF006625">
    <property type="entry name" value="PRK09194.1"/>
    <property type="match status" value="1"/>
</dbReference>
<evidence type="ECO:0000256" key="5">
    <source>
        <dbReference type="ARBA" id="ARBA00022741"/>
    </source>
</evidence>
<protein>
    <recommendedName>
        <fullName evidence="10">Proline--tRNA ligase</fullName>
        <ecNumber evidence="10">6.1.1.15</ecNumber>
    </recommendedName>
    <alternativeName>
        <fullName evidence="10">Prolyl-tRNA synthetase</fullName>
        <shortName evidence="10">ProRS</shortName>
    </alternativeName>
</protein>
<dbReference type="CDD" id="cd00861">
    <property type="entry name" value="ProRS_anticodon_short"/>
    <property type="match status" value="1"/>
</dbReference>
<dbReference type="CDD" id="cd00779">
    <property type="entry name" value="ProRS_core_prok"/>
    <property type="match status" value="1"/>
</dbReference>
<evidence type="ECO:0000313" key="12">
    <source>
        <dbReference type="EMBL" id="GEJ55773.1"/>
    </source>
</evidence>
<dbReference type="InterPro" id="IPR033730">
    <property type="entry name" value="ProRS_core_prok"/>
</dbReference>
<dbReference type="GO" id="GO:0005524">
    <property type="term" value="F:ATP binding"/>
    <property type="evidence" value="ECO:0007669"/>
    <property type="project" value="UniProtKB-UniRule"/>
</dbReference>
<dbReference type="InterPro" id="IPR036754">
    <property type="entry name" value="YbaK/aa-tRNA-synt-asso_dom_sf"/>
</dbReference>
<dbReference type="RefSeq" id="WP_176062588.1">
    <property type="nucleotide sequence ID" value="NZ_BJTG01000001.1"/>
</dbReference>
<dbReference type="HAMAP" id="MF_01569">
    <property type="entry name" value="Pro_tRNA_synth_type1"/>
    <property type="match status" value="1"/>
</dbReference>
<accession>A0A7I9VHA4</accession>
<dbReference type="GO" id="GO:0006433">
    <property type="term" value="P:prolyl-tRNA aminoacylation"/>
    <property type="evidence" value="ECO:0007669"/>
    <property type="project" value="UniProtKB-UniRule"/>
</dbReference>
<dbReference type="Proteomes" id="UP000503640">
    <property type="component" value="Unassembled WGS sequence"/>
</dbReference>
<dbReference type="EMBL" id="BJTG01000001">
    <property type="protein sequence ID" value="GEJ55773.1"/>
    <property type="molecule type" value="Genomic_DNA"/>
</dbReference>
<dbReference type="Pfam" id="PF00587">
    <property type="entry name" value="tRNA-synt_2b"/>
    <property type="match status" value="1"/>
</dbReference>
<comment type="domain">
    <text evidence="10">Consists of three domains: the N-terminal catalytic domain, the editing domain and the C-terminal anticodon-binding domain.</text>
</comment>
<dbReference type="Gene3D" id="3.90.960.10">
    <property type="entry name" value="YbaK/aminoacyl-tRNA synthetase-associated domain"/>
    <property type="match status" value="1"/>
</dbReference>
<dbReference type="SUPFAM" id="SSF52954">
    <property type="entry name" value="Class II aaRS ABD-related"/>
    <property type="match status" value="1"/>
</dbReference>
<proteinExistence type="inferred from homology"/>
<dbReference type="InterPro" id="IPR002314">
    <property type="entry name" value="aa-tRNA-synt_IIb"/>
</dbReference>
<evidence type="ECO:0000256" key="2">
    <source>
        <dbReference type="ARBA" id="ARBA00011738"/>
    </source>
</evidence>
<dbReference type="InterPro" id="IPR023717">
    <property type="entry name" value="Pro-tRNA-Synthase_IIa_type1"/>
</dbReference>
<dbReference type="PRINTS" id="PR01046">
    <property type="entry name" value="TRNASYNTHPRO"/>
</dbReference>
<comment type="function">
    <text evidence="10">Catalyzes the attachment of proline to tRNA(Pro) in a two-step reaction: proline is first activated by ATP to form Pro-AMP and then transferred to the acceptor end of tRNA(Pro). As ProRS can inadvertently accommodate and process non-cognate amino acids such as alanine and cysteine, to avoid such errors it has two additional distinct editing activities against alanine. One activity is designated as 'pretransfer' editing and involves the tRNA(Pro)-independent hydrolysis of activated Ala-AMP. The other activity is designated 'posttransfer' editing and involves deacylation of mischarged Ala-tRNA(Pro). The misacylated Cys-tRNA(Pro) is not edited by ProRS.</text>
</comment>
<dbReference type="GO" id="GO:0004827">
    <property type="term" value="F:proline-tRNA ligase activity"/>
    <property type="evidence" value="ECO:0007669"/>
    <property type="project" value="UniProtKB-UniRule"/>
</dbReference>
<evidence type="ECO:0000256" key="7">
    <source>
        <dbReference type="ARBA" id="ARBA00022917"/>
    </source>
</evidence>
<gene>
    <name evidence="10 12" type="primary">proS</name>
    <name evidence="12" type="ORF">AMYX_05140</name>
</gene>
<evidence type="ECO:0000256" key="3">
    <source>
        <dbReference type="ARBA" id="ARBA00022490"/>
    </source>
</evidence>
<dbReference type="SUPFAM" id="SSF55826">
    <property type="entry name" value="YbaK/ProRS associated domain"/>
    <property type="match status" value="1"/>
</dbReference>
<keyword evidence="7 10" id="KW-0648">Protein biosynthesis</keyword>
<dbReference type="Pfam" id="PF04073">
    <property type="entry name" value="tRNA_edit"/>
    <property type="match status" value="1"/>
</dbReference>
<sequence>MTTTVARFSQLFIPTLKEAPADAQVASHKLLVRAGFIRQLGAGIYDYLPLAKRALTKIEAIVREEMDAIGGQEFFLPALHPAEIWKESGRWEVMGDNMFRLRDRKNGEYCLGMTHEEIFTAIARDELRSYRQLPQVWYQIQTKFRDEPRPKSGLLRVRQFTMKDAYSFDVDQAGLDKSYEDERRAYEKIFTRCGLDFVAVQAHSGAMGGSASQEFMVRTEAGEDLVAACPKCRYAANTETATSRIAAEQDGPGLPSPEKFATPGVVTIEALSQPPHGVPARRQLKTLVYMADEKPILAVVRGDHELNEAKLQTASGAQLLRPAHPEEIPPLMGARAGSLGAVAFAKAPVFVDPALAGRKDMVTGANEDGFHLRGVDVERDLLRHGKVAELRTVKAGEGCPRCDGTLDVFKALEVGHIFKLGTKYSVSMKANVLKADGSETPIVMGSYGIGVERIMAAAIELHHDQDGIVWPLAIAPYRATVLTLGKEPELVQAAEEICAALAKAGVDVLYDDRDERAGVKFKDADLLGIPIRIAVGKRGLAEGKAEWKRRGTKDVELVPLAEVAARAAALVARETGVGQA</sequence>
<keyword evidence="13" id="KW-1185">Reference proteome</keyword>
<organism evidence="12 13">
    <name type="scientific">Anaeromyxobacter diazotrophicus</name>
    <dbReference type="NCBI Taxonomy" id="2590199"/>
    <lineage>
        <taxon>Bacteria</taxon>
        <taxon>Pseudomonadati</taxon>
        <taxon>Myxococcota</taxon>
        <taxon>Myxococcia</taxon>
        <taxon>Myxococcales</taxon>
        <taxon>Cystobacterineae</taxon>
        <taxon>Anaeromyxobacteraceae</taxon>
        <taxon>Anaeromyxobacter</taxon>
    </lineage>
</organism>
<evidence type="ECO:0000313" key="13">
    <source>
        <dbReference type="Proteomes" id="UP000503640"/>
    </source>
</evidence>
<dbReference type="AlphaFoldDB" id="A0A7I9VHA4"/>
<dbReference type="InterPro" id="IPR036621">
    <property type="entry name" value="Anticodon-bd_dom_sf"/>
</dbReference>
<dbReference type="GO" id="GO:0002161">
    <property type="term" value="F:aminoacyl-tRNA deacylase activity"/>
    <property type="evidence" value="ECO:0007669"/>
    <property type="project" value="InterPro"/>
</dbReference>
<dbReference type="NCBIfam" id="TIGR00409">
    <property type="entry name" value="proS_fam_II"/>
    <property type="match status" value="1"/>
</dbReference>